<dbReference type="Gene3D" id="3.40.50.1000">
    <property type="entry name" value="HAD superfamily/HAD-like"/>
    <property type="match status" value="1"/>
</dbReference>
<dbReference type="GO" id="GO:0005829">
    <property type="term" value="C:cytosol"/>
    <property type="evidence" value="ECO:0007669"/>
    <property type="project" value="TreeGrafter"/>
</dbReference>
<dbReference type="InterPro" id="IPR000150">
    <property type="entry name" value="Cof"/>
</dbReference>
<dbReference type="PROSITE" id="PS01229">
    <property type="entry name" value="COF_2"/>
    <property type="match status" value="1"/>
</dbReference>
<protein>
    <submittedName>
        <fullName evidence="1">Phosphatase YidA</fullName>
        <ecNumber evidence="1">3.1.3.-</ecNumber>
    </submittedName>
</protein>
<dbReference type="EC" id="3.1.3.-" evidence="1"/>
<dbReference type="PANTHER" id="PTHR10000">
    <property type="entry name" value="PHOSPHOSERINE PHOSPHATASE"/>
    <property type="match status" value="1"/>
</dbReference>
<name>A0A378NRI0_9FIRM</name>
<accession>A0A378NRI0</accession>
<dbReference type="CDD" id="cd07516">
    <property type="entry name" value="HAD_Pase"/>
    <property type="match status" value="1"/>
</dbReference>
<dbReference type="RefSeq" id="WP_115151372.1">
    <property type="nucleotide sequence ID" value="NZ_UGPP01000001.1"/>
</dbReference>
<dbReference type="GO" id="GO:0000287">
    <property type="term" value="F:magnesium ion binding"/>
    <property type="evidence" value="ECO:0007669"/>
    <property type="project" value="TreeGrafter"/>
</dbReference>
<dbReference type="GO" id="GO:0016791">
    <property type="term" value="F:phosphatase activity"/>
    <property type="evidence" value="ECO:0007669"/>
    <property type="project" value="TreeGrafter"/>
</dbReference>
<dbReference type="SFLD" id="SFLDS00003">
    <property type="entry name" value="Haloacid_Dehalogenase"/>
    <property type="match status" value="1"/>
</dbReference>
<reference evidence="1 2" key="1">
    <citation type="submission" date="2018-06" db="EMBL/GenBank/DDBJ databases">
        <authorList>
            <consortium name="Pathogen Informatics"/>
            <person name="Doyle S."/>
        </authorList>
    </citation>
    <scope>NUCLEOTIDE SEQUENCE [LARGE SCALE GENOMIC DNA]</scope>
    <source>
        <strain evidence="1 2">NCTC10571</strain>
    </source>
</reference>
<dbReference type="NCBIfam" id="TIGR00099">
    <property type="entry name" value="Cof-subfamily"/>
    <property type="match status" value="1"/>
</dbReference>
<dbReference type="Gene3D" id="3.30.1240.10">
    <property type="match status" value="1"/>
</dbReference>
<dbReference type="SFLD" id="SFLDG01144">
    <property type="entry name" value="C2.B.4:_PGP_Like"/>
    <property type="match status" value="1"/>
</dbReference>
<proteinExistence type="predicted"/>
<dbReference type="AlphaFoldDB" id="A0A378NRI0"/>
<dbReference type="Pfam" id="PF08282">
    <property type="entry name" value="Hydrolase_3"/>
    <property type="match status" value="1"/>
</dbReference>
<dbReference type="EMBL" id="UGPP01000001">
    <property type="protein sequence ID" value="STY70961.1"/>
    <property type="molecule type" value="Genomic_DNA"/>
</dbReference>
<dbReference type="SFLD" id="SFLDG01140">
    <property type="entry name" value="C2.B:_Phosphomannomutase_and_P"/>
    <property type="match status" value="1"/>
</dbReference>
<dbReference type="InterPro" id="IPR006379">
    <property type="entry name" value="HAD-SF_hydro_IIB"/>
</dbReference>
<dbReference type="Proteomes" id="UP000255234">
    <property type="component" value="Unassembled WGS sequence"/>
</dbReference>
<evidence type="ECO:0000313" key="1">
    <source>
        <dbReference type="EMBL" id="STY70961.1"/>
    </source>
</evidence>
<keyword evidence="1" id="KW-0378">Hydrolase</keyword>
<sequence length="268" mass="29676">MSIKLFATDLDGTLLNKNGEISPANKQAIKEMAKEGIIPTIATGRMYEASRRFAEQLELDVPIITYNGALIKSVSGKVYFEGFLPPKIVSEIYDYCKEMKYYFQTYQDDKLYYEAYTDKTRGYEEGINIKGCAIGEKVYELVDRIPKILVITTSNEESDEVARLFNEKFSGQAHAAKSQFNYVEIMAPNISKASGLHHLAEKLGLGIDEVMAIGDANNDVPMLKVAGFSAVMGSAKDDVKACGDVVVGDCEHDGVAEAIYKYVLKKDI</sequence>
<dbReference type="PROSITE" id="PS01228">
    <property type="entry name" value="COF_1"/>
    <property type="match status" value="1"/>
</dbReference>
<gene>
    <name evidence="1" type="primary">yidA_1</name>
    <name evidence="1" type="ORF">NCTC10571_01111</name>
</gene>
<dbReference type="NCBIfam" id="TIGR01484">
    <property type="entry name" value="HAD-SF-IIB"/>
    <property type="match status" value="1"/>
</dbReference>
<organism evidence="1 2">
    <name type="scientific">Megamonas hypermegale</name>
    <dbReference type="NCBI Taxonomy" id="158847"/>
    <lineage>
        <taxon>Bacteria</taxon>
        <taxon>Bacillati</taxon>
        <taxon>Bacillota</taxon>
        <taxon>Negativicutes</taxon>
        <taxon>Selenomonadales</taxon>
        <taxon>Selenomonadaceae</taxon>
        <taxon>Megamonas</taxon>
    </lineage>
</organism>
<evidence type="ECO:0000313" key="2">
    <source>
        <dbReference type="Proteomes" id="UP000255234"/>
    </source>
</evidence>
<dbReference type="PANTHER" id="PTHR10000:SF8">
    <property type="entry name" value="HAD SUPERFAMILY HYDROLASE-LIKE, TYPE 3"/>
    <property type="match status" value="1"/>
</dbReference>
<dbReference type="InterPro" id="IPR036412">
    <property type="entry name" value="HAD-like_sf"/>
</dbReference>
<dbReference type="InterPro" id="IPR023214">
    <property type="entry name" value="HAD_sf"/>
</dbReference>
<dbReference type="SUPFAM" id="SSF56784">
    <property type="entry name" value="HAD-like"/>
    <property type="match status" value="1"/>
</dbReference>